<feature type="compositionally biased region" description="Basic and acidic residues" evidence="1">
    <location>
        <begin position="55"/>
        <end position="64"/>
    </location>
</feature>
<protein>
    <submittedName>
        <fullName evidence="2">Uncharacterized protein</fullName>
    </submittedName>
</protein>
<sequence>MHVSEGPGSTPVISPKANPQDFLLNPGRNPVASQEPFGQSKQPTLNISSGSQIHVGHEDPVDGGRKKRPLENVLSSGISEGNLELKLNQNMAPKGKTVQSQEPIEDHEYDHSLSII</sequence>
<feature type="region of interest" description="Disordered" evidence="1">
    <location>
        <begin position="88"/>
        <end position="116"/>
    </location>
</feature>
<comment type="caution">
    <text evidence="2">The sequence shown here is derived from an EMBL/GenBank/DDBJ whole genome shotgun (WGS) entry which is preliminary data.</text>
</comment>
<feature type="region of interest" description="Disordered" evidence="1">
    <location>
        <begin position="1"/>
        <end position="68"/>
    </location>
</feature>
<organism evidence="2 3">
    <name type="scientific">Austropuccinia psidii MF-1</name>
    <dbReference type="NCBI Taxonomy" id="1389203"/>
    <lineage>
        <taxon>Eukaryota</taxon>
        <taxon>Fungi</taxon>
        <taxon>Dikarya</taxon>
        <taxon>Basidiomycota</taxon>
        <taxon>Pucciniomycotina</taxon>
        <taxon>Pucciniomycetes</taxon>
        <taxon>Pucciniales</taxon>
        <taxon>Sphaerophragmiaceae</taxon>
        <taxon>Austropuccinia</taxon>
    </lineage>
</organism>
<evidence type="ECO:0000256" key="1">
    <source>
        <dbReference type="SAM" id="MobiDB-lite"/>
    </source>
</evidence>
<proteinExistence type="predicted"/>
<gene>
    <name evidence="2" type="ORF">O181_092053</name>
</gene>
<accession>A0A9Q3IXT7</accession>
<dbReference type="Proteomes" id="UP000765509">
    <property type="component" value="Unassembled WGS sequence"/>
</dbReference>
<reference evidence="2" key="1">
    <citation type="submission" date="2021-03" db="EMBL/GenBank/DDBJ databases">
        <title>Draft genome sequence of rust myrtle Austropuccinia psidii MF-1, a brazilian biotype.</title>
        <authorList>
            <person name="Quecine M.C."/>
            <person name="Pachon D.M.R."/>
            <person name="Bonatelli M.L."/>
            <person name="Correr F.H."/>
            <person name="Franceschini L.M."/>
            <person name="Leite T.F."/>
            <person name="Margarido G.R.A."/>
            <person name="Almeida C.A."/>
            <person name="Ferrarezi J.A."/>
            <person name="Labate C.A."/>
        </authorList>
    </citation>
    <scope>NUCLEOTIDE SEQUENCE</scope>
    <source>
        <strain evidence="2">MF-1</strain>
    </source>
</reference>
<feature type="compositionally biased region" description="Polar residues" evidence="1">
    <location>
        <begin position="88"/>
        <end position="102"/>
    </location>
</feature>
<evidence type="ECO:0000313" key="3">
    <source>
        <dbReference type="Proteomes" id="UP000765509"/>
    </source>
</evidence>
<dbReference type="EMBL" id="AVOT02058453">
    <property type="protein sequence ID" value="MBW0552338.1"/>
    <property type="molecule type" value="Genomic_DNA"/>
</dbReference>
<keyword evidence="3" id="KW-1185">Reference proteome</keyword>
<name>A0A9Q3IXT7_9BASI</name>
<dbReference type="AlphaFoldDB" id="A0A9Q3IXT7"/>
<feature type="compositionally biased region" description="Polar residues" evidence="1">
    <location>
        <begin position="36"/>
        <end position="52"/>
    </location>
</feature>
<feature type="compositionally biased region" description="Basic and acidic residues" evidence="1">
    <location>
        <begin position="104"/>
        <end position="116"/>
    </location>
</feature>
<evidence type="ECO:0000313" key="2">
    <source>
        <dbReference type="EMBL" id="MBW0552338.1"/>
    </source>
</evidence>